<dbReference type="Proteomes" id="UP000729357">
    <property type="component" value="Unassembled WGS sequence"/>
</dbReference>
<feature type="non-terminal residue" evidence="2">
    <location>
        <position position="136"/>
    </location>
</feature>
<evidence type="ECO:0000313" key="3">
    <source>
        <dbReference type="Proteomes" id="UP000729357"/>
    </source>
</evidence>
<accession>A0A9P8FIN3</accession>
<feature type="transmembrane region" description="Helical" evidence="1">
    <location>
        <begin position="101"/>
        <end position="127"/>
    </location>
</feature>
<proteinExistence type="predicted"/>
<sequence>MFTTIISEAIITTSAIICLLLVTAILLTAGYYLAAPLGYLVLRSIGLAMGQQRPPTSKETRVVGSIFIALASFIILLFKTIEPEFKEKASGAWDWSPLMWFVWSVYLEVGLKAVIVTGLLSAVVIGIRWTGLMNKI</sequence>
<reference evidence="2" key="2">
    <citation type="submission" date="2021-08" db="EMBL/GenBank/DDBJ databases">
        <authorList>
            <person name="Gostincar C."/>
            <person name="Sun X."/>
            <person name="Song Z."/>
            <person name="Gunde-Cimerman N."/>
        </authorList>
    </citation>
    <scope>NUCLEOTIDE SEQUENCE</scope>
    <source>
        <strain evidence="2">EXF-9298</strain>
    </source>
</reference>
<comment type="caution">
    <text evidence="2">The sequence shown here is derived from an EMBL/GenBank/DDBJ whole genome shotgun (WGS) entry which is preliminary data.</text>
</comment>
<keyword evidence="3" id="KW-1185">Reference proteome</keyword>
<keyword evidence="1" id="KW-0812">Transmembrane</keyword>
<organism evidence="2 3">
    <name type="scientific">Aureobasidium melanogenum</name>
    <name type="common">Aureobasidium pullulans var. melanogenum</name>
    <dbReference type="NCBI Taxonomy" id="46634"/>
    <lineage>
        <taxon>Eukaryota</taxon>
        <taxon>Fungi</taxon>
        <taxon>Dikarya</taxon>
        <taxon>Ascomycota</taxon>
        <taxon>Pezizomycotina</taxon>
        <taxon>Dothideomycetes</taxon>
        <taxon>Dothideomycetidae</taxon>
        <taxon>Dothideales</taxon>
        <taxon>Saccotheciaceae</taxon>
        <taxon>Aureobasidium</taxon>
    </lineage>
</organism>
<keyword evidence="1" id="KW-0472">Membrane</keyword>
<feature type="transmembrane region" description="Helical" evidence="1">
    <location>
        <begin position="12"/>
        <end position="42"/>
    </location>
</feature>
<gene>
    <name evidence="2" type="ORF">KCU98_g11221</name>
</gene>
<protein>
    <submittedName>
        <fullName evidence="2">Uncharacterized protein</fullName>
    </submittedName>
</protein>
<dbReference type="AlphaFoldDB" id="A0A9P8FIN3"/>
<evidence type="ECO:0000256" key="1">
    <source>
        <dbReference type="SAM" id="Phobius"/>
    </source>
</evidence>
<keyword evidence="1" id="KW-1133">Transmembrane helix</keyword>
<feature type="transmembrane region" description="Helical" evidence="1">
    <location>
        <begin position="62"/>
        <end position="81"/>
    </location>
</feature>
<reference evidence="2" key="1">
    <citation type="journal article" date="2021" name="J Fungi (Basel)">
        <title>Virulence traits and population genomics of the black yeast Aureobasidium melanogenum.</title>
        <authorList>
            <person name="Cernosa A."/>
            <person name="Sun X."/>
            <person name="Gostincar C."/>
            <person name="Fang C."/>
            <person name="Gunde-Cimerman N."/>
            <person name="Song Z."/>
        </authorList>
    </citation>
    <scope>NUCLEOTIDE SEQUENCE</scope>
    <source>
        <strain evidence="2">EXF-9298</strain>
    </source>
</reference>
<dbReference type="EMBL" id="JAHFXS010001767">
    <property type="protein sequence ID" value="KAG9975653.1"/>
    <property type="molecule type" value="Genomic_DNA"/>
</dbReference>
<name>A0A9P8FIN3_AURME</name>
<evidence type="ECO:0000313" key="2">
    <source>
        <dbReference type="EMBL" id="KAG9975653.1"/>
    </source>
</evidence>